<dbReference type="CDD" id="cd00077">
    <property type="entry name" value="HDc"/>
    <property type="match status" value="1"/>
</dbReference>
<keyword evidence="2 3" id="KW-0378">Hydrolase</keyword>
<comment type="caution">
    <text evidence="6">The sequence shown here is derived from an EMBL/GenBank/DDBJ whole genome shotgun (WGS) entry which is preliminary data.</text>
</comment>
<name>A0ABR3JVN2_9AGAR</name>
<dbReference type="PROSITE" id="PS51845">
    <property type="entry name" value="PDEASE_I_2"/>
    <property type="match status" value="1"/>
</dbReference>
<feature type="compositionally biased region" description="Low complexity" evidence="4">
    <location>
        <begin position="587"/>
        <end position="600"/>
    </location>
</feature>
<dbReference type="PROSITE" id="PS00126">
    <property type="entry name" value="PDEASE_I_1"/>
    <property type="match status" value="1"/>
</dbReference>
<dbReference type="Pfam" id="PF00233">
    <property type="entry name" value="PDEase_I"/>
    <property type="match status" value="1"/>
</dbReference>
<feature type="compositionally biased region" description="Low complexity" evidence="4">
    <location>
        <begin position="562"/>
        <end position="576"/>
    </location>
</feature>
<proteinExistence type="inferred from homology"/>
<keyword evidence="7" id="KW-1185">Reference proteome</keyword>
<dbReference type="SMART" id="SM00471">
    <property type="entry name" value="HDc"/>
    <property type="match status" value="1"/>
</dbReference>
<organism evidence="6 7">
    <name type="scientific">Hohenbuehelia grisea</name>
    <dbReference type="NCBI Taxonomy" id="104357"/>
    <lineage>
        <taxon>Eukaryota</taxon>
        <taxon>Fungi</taxon>
        <taxon>Dikarya</taxon>
        <taxon>Basidiomycota</taxon>
        <taxon>Agaricomycotina</taxon>
        <taxon>Agaricomycetes</taxon>
        <taxon>Agaricomycetidae</taxon>
        <taxon>Agaricales</taxon>
        <taxon>Pleurotineae</taxon>
        <taxon>Pleurotaceae</taxon>
        <taxon>Hohenbuehelia</taxon>
    </lineage>
</organism>
<gene>
    <name evidence="6" type="ORF">HGRIS_011311</name>
</gene>
<sequence>MKYKYKAHAGTTRARSLHTFHATETVEFGSPVSIPSHPQPGPSSKPHLHCCLARRPRPFKPSSKSHTLARMARLSPSVSVPGDTGDLGAYLSHGRRRSADVGGLLLATANAGQGRGWLGSDDDIQTRFAELLSDMYEQTLNAVREQDIEFTPAELPKKTRHRLIKSLNSWNFEPHKLPDEERLSCTMILFEALYRIEGMEETVGISLKQIAAFVHHLRRIYRLENSYHNFEHALDVLQAIYCYLKSAGMVPPVSILFSDDRTWRPDKAWDSGPIVTSLQLVDLFVIYVAGIGHDVGHPGFTNMFMEKAQSPLSVVFDGKSALEHMHCQLLLRVMREHGFGALLSNPVHGLRARKLLWSTVLATDMSVHTKFMDDLKYHVAGGYSSIWDRQVLACQALIKCADISNPSRPYPVAKHWAMALASEWMSQADLEKYYDIKQTIPSVHGPLQEANSQVFFSSVFALPLLELTAQAIPEMTEYAQACSRNLCIWQDRAKKLNSNVSAQSEIPLLAAYPPHSPKAPADFQNAFPLTLPMRSFPASYTSQSVDPTPIWTKFLRPPSGPPTGSSSSSSSGSSASKRGRALAQALEETTPSVPSSPSESCHSFILSPHSDLSSSNLRPPSSCGSSAPLRHCLGGSDAIICAASKAARRKKGLFENRNSWSPPIAR</sequence>
<dbReference type="InterPro" id="IPR023088">
    <property type="entry name" value="PDEase"/>
</dbReference>
<dbReference type="PRINTS" id="PR00387">
    <property type="entry name" value="PDIESTERASE1"/>
</dbReference>
<protein>
    <recommendedName>
        <fullName evidence="3">Phosphodiesterase</fullName>
        <ecNumber evidence="3">3.1.4.-</ecNumber>
    </recommendedName>
</protein>
<evidence type="ECO:0000313" key="7">
    <source>
        <dbReference type="Proteomes" id="UP001556367"/>
    </source>
</evidence>
<dbReference type="Gene3D" id="1.10.1300.10">
    <property type="entry name" value="3'5'-cyclic nucleotide phosphodiesterase, catalytic domain"/>
    <property type="match status" value="1"/>
</dbReference>
<dbReference type="InterPro" id="IPR002073">
    <property type="entry name" value="PDEase_catalytic_dom"/>
</dbReference>
<feature type="domain" description="PDEase" evidence="5">
    <location>
        <begin position="151"/>
        <end position="496"/>
    </location>
</feature>
<dbReference type="EC" id="3.1.4.-" evidence="3"/>
<evidence type="ECO:0000259" key="5">
    <source>
        <dbReference type="PROSITE" id="PS51845"/>
    </source>
</evidence>
<evidence type="ECO:0000256" key="1">
    <source>
        <dbReference type="ARBA" id="ARBA00022723"/>
    </source>
</evidence>
<accession>A0ABR3JVN2</accession>
<keyword evidence="1 3" id="KW-0479">Metal-binding</keyword>
<dbReference type="InterPro" id="IPR023174">
    <property type="entry name" value="PDEase_CS"/>
</dbReference>
<dbReference type="InterPro" id="IPR036971">
    <property type="entry name" value="PDEase_catalytic_dom_sf"/>
</dbReference>
<comment type="cofactor">
    <cofactor evidence="3">
        <name>a divalent metal cation</name>
        <dbReference type="ChEBI" id="CHEBI:60240"/>
    </cofactor>
    <text evidence="3">Binds 2 divalent metal cations per subunit. Site 1 may preferentially bind zinc ions, while site 2 has a preference for magnesium and/or manganese ions.</text>
</comment>
<comment type="similarity">
    <text evidence="3">Belongs to the cyclic nucleotide phosphodiesterase family.</text>
</comment>
<evidence type="ECO:0000256" key="3">
    <source>
        <dbReference type="RuleBase" id="RU363067"/>
    </source>
</evidence>
<dbReference type="EMBL" id="JASNQZ010000002">
    <property type="protein sequence ID" value="KAL0959602.1"/>
    <property type="molecule type" value="Genomic_DNA"/>
</dbReference>
<evidence type="ECO:0000256" key="2">
    <source>
        <dbReference type="ARBA" id="ARBA00022801"/>
    </source>
</evidence>
<reference evidence="7" key="1">
    <citation type="submission" date="2024-06" db="EMBL/GenBank/DDBJ databases">
        <title>Multi-omics analyses provide insights into the biosynthesis of the anticancer antibiotic pleurotin in Hohenbuehelia grisea.</title>
        <authorList>
            <person name="Weaver J.A."/>
            <person name="Alberti F."/>
        </authorList>
    </citation>
    <scope>NUCLEOTIDE SEQUENCE [LARGE SCALE GENOMIC DNA]</scope>
    <source>
        <strain evidence="7">T-177</strain>
    </source>
</reference>
<dbReference type="InterPro" id="IPR003607">
    <property type="entry name" value="HD/PDEase_dom"/>
</dbReference>
<dbReference type="Proteomes" id="UP001556367">
    <property type="component" value="Unassembled WGS sequence"/>
</dbReference>
<dbReference type="SUPFAM" id="SSF109604">
    <property type="entry name" value="HD-domain/PDEase-like"/>
    <property type="match status" value="1"/>
</dbReference>
<evidence type="ECO:0000256" key="4">
    <source>
        <dbReference type="SAM" id="MobiDB-lite"/>
    </source>
</evidence>
<evidence type="ECO:0000313" key="6">
    <source>
        <dbReference type="EMBL" id="KAL0959602.1"/>
    </source>
</evidence>
<dbReference type="PANTHER" id="PTHR11347">
    <property type="entry name" value="CYCLIC NUCLEOTIDE PHOSPHODIESTERASE"/>
    <property type="match status" value="1"/>
</dbReference>
<feature type="region of interest" description="Disordered" evidence="4">
    <location>
        <begin position="551"/>
        <end position="602"/>
    </location>
</feature>